<keyword evidence="8" id="KW-1185">Reference proteome</keyword>
<feature type="domain" description="CUB" evidence="6">
    <location>
        <begin position="27"/>
        <end position="136"/>
    </location>
</feature>
<dbReference type="Proteomes" id="UP001286313">
    <property type="component" value="Unassembled WGS sequence"/>
</dbReference>
<feature type="compositionally biased region" description="Low complexity" evidence="4">
    <location>
        <begin position="147"/>
        <end position="220"/>
    </location>
</feature>
<dbReference type="PANTHER" id="PTHR24251">
    <property type="entry name" value="OVOCHYMASE-RELATED"/>
    <property type="match status" value="1"/>
</dbReference>
<evidence type="ECO:0000259" key="6">
    <source>
        <dbReference type="PROSITE" id="PS01180"/>
    </source>
</evidence>
<comment type="caution">
    <text evidence="7">The sequence shown here is derived from an EMBL/GenBank/DDBJ whole genome shotgun (WGS) entry which is preliminary data.</text>
</comment>
<evidence type="ECO:0000256" key="1">
    <source>
        <dbReference type="ARBA" id="ARBA00022737"/>
    </source>
</evidence>
<feature type="chain" id="PRO_5042068373" description="CUB domain-containing protein" evidence="5">
    <location>
        <begin position="21"/>
        <end position="229"/>
    </location>
</feature>
<keyword evidence="2" id="KW-1015">Disulfide bond</keyword>
<dbReference type="Gene3D" id="2.60.120.290">
    <property type="entry name" value="Spermadhesin, CUB domain"/>
    <property type="match status" value="1"/>
</dbReference>
<dbReference type="PANTHER" id="PTHR24251:SF30">
    <property type="entry name" value="MEMBRANE FRIZZLED-RELATED PROTEIN"/>
    <property type="match status" value="1"/>
</dbReference>
<keyword evidence="1" id="KW-0677">Repeat</keyword>
<gene>
    <name evidence="7" type="ORF">Pcinc_034223</name>
</gene>
<evidence type="ECO:0000256" key="3">
    <source>
        <dbReference type="PROSITE-ProRule" id="PRU00059"/>
    </source>
</evidence>
<comment type="caution">
    <text evidence="3">Lacks conserved residue(s) required for the propagation of feature annotation.</text>
</comment>
<feature type="region of interest" description="Disordered" evidence="4">
    <location>
        <begin position="147"/>
        <end position="229"/>
    </location>
</feature>
<keyword evidence="5" id="KW-0732">Signal</keyword>
<proteinExistence type="predicted"/>
<evidence type="ECO:0000256" key="4">
    <source>
        <dbReference type="SAM" id="MobiDB-lite"/>
    </source>
</evidence>
<reference evidence="7" key="1">
    <citation type="submission" date="2023-10" db="EMBL/GenBank/DDBJ databases">
        <title>Genome assemblies of two species of porcelain crab, Petrolisthes cinctipes and Petrolisthes manimaculis (Anomura: Porcellanidae).</title>
        <authorList>
            <person name="Angst P."/>
        </authorList>
    </citation>
    <scope>NUCLEOTIDE SEQUENCE</scope>
    <source>
        <strain evidence="7">PB745_01</strain>
        <tissue evidence="7">Gill</tissue>
    </source>
</reference>
<protein>
    <recommendedName>
        <fullName evidence="6">CUB domain-containing protein</fullName>
    </recommendedName>
</protein>
<dbReference type="EMBL" id="JAWQEG010004955">
    <property type="protein sequence ID" value="KAK3859679.1"/>
    <property type="molecule type" value="Genomic_DNA"/>
</dbReference>
<evidence type="ECO:0000256" key="5">
    <source>
        <dbReference type="SAM" id="SignalP"/>
    </source>
</evidence>
<dbReference type="Pfam" id="PF00431">
    <property type="entry name" value="CUB"/>
    <property type="match status" value="1"/>
</dbReference>
<dbReference type="CDD" id="cd00041">
    <property type="entry name" value="CUB"/>
    <property type="match status" value="1"/>
</dbReference>
<dbReference type="SUPFAM" id="SSF49854">
    <property type="entry name" value="Spermadhesin, CUB domain"/>
    <property type="match status" value="1"/>
</dbReference>
<name>A0AAE1EQN9_PETCI</name>
<evidence type="ECO:0000313" key="8">
    <source>
        <dbReference type="Proteomes" id="UP001286313"/>
    </source>
</evidence>
<dbReference type="PROSITE" id="PS01180">
    <property type="entry name" value="CUB"/>
    <property type="match status" value="1"/>
</dbReference>
<feature type="signal peptide" evidence="5">
    <location>
        <begin position="1"/>
        <end position="20"/>
    </location>
</feature>
<sequence length="229" mass="24668">MLGVAVWVLVLGVAVQQGAAIDGLLSCGDSVTLVPGQRAVIQSPNFNSYNNNEDCEWEIRCDPEDSTELHVTWKYQSFLANDCGDSLTFEQSSGSETLCGRDTPTKTITDTGFAKFTFVTDESITGAGFRYFIRCYEKTIITTTMPTTTTTMPTTTTTMPTTTTTMPTTTTTMPTTTTTMPTTTTTMPTTTTTMPTTTTTMPTTTTTMPTTTTTMPITTTGPNPSTDCI</sequence>
<evidence type="ECO:0000313" key="7">
    <source>
        <dbReference type="EMBL" id="KAK3859679.1"/>
    </source>
</evidence>
<dbReference type="InterPro" id="IPR035914">
    <property type="entry name" value="Sperma_CUB_dom_sf"/>
</dbReference>
<evidence type="ECO:0000256" key="2">
    <source>
        <dbReference type="ARBA" id="ARBA00023157"/>
    </source>
</evidence>
<accession>A0AAE1EQN9</accession>
<dbReference type="AlphaFoldDB" id="A0AAE1EQN9"/>
<dbReference type="SMART" id="SM00042">
    <property type="entry name" value="CUB"/>
    <property type="match status" value="1"/>
</dbReference>
<organism evidence="7 8">
    <name type="scientific">Petrolisthes cinctipes</name>
    <name type="common">Flat porcelain crab</name>
    <dbReference type="NCBI Taxonomy" id="88211"/>
    <lineage>
        <taxon>Eukaryota</taxon>
        <taxon>Metazoa</taxon>
        <taxon>Ecdysozoa</taxon>
        <taxon>Arthropoda</taxon>
        <taxon>Crustacea</taxon>
        <taxon>Multicrustacea</taxon>
        <taxon>Malacostraca</taxon>
        <taxon>Eumalacostraca</taxon>
        <taxon>Eucarida</taxon>
        <taxon>Decapoda</taxon>
        <taxon>Pleocyemata</taxon>
        <taxon>Anomura</taxon>
        <taxon>Galatheoidea</taxon>
        <taxon>Porcellanidae</taxon>
        <taxon>Petrolisthes</taxon>
    </lineage>
</organism>
<dbReference type="InterPro" id="IPR000859">
    <property type="entry name" value="CUB_dom"/>
</dbReference>